<dbReference type="KEGG" id="swf:E3E12_01520"/>
<reference evidence="1 2" key="1">
    <citation type="submission" date="2019-03" db="EMBL/GenBank/DDBJ databases">
        <title>The complete genome sequence of Swingsia_sp. F3b2 LMG30590(T).</title>
        <authorList>
            <person name="Chua K.-O."/>
            <person name="Chan K.-G."/>
            <person name="See-Too W.-S."/>
        </authorList>
    </citation>
    <scope>NUCLEOTIDE SEQUENCE [LARGE SCALE GENOMIC DNA]</scope>
    <source>
        <strain evidence="1 2">F3b2</strain>
    </source>
</reference>
<dbReference type="Gene3D" id="3.40.50.10110">
    <property type="entry name" value="DNA polymerase III subunit chi"/>
    <property type="match status" value="1"/>
</dbReference>
<dbReference type="InterPro" id="IPR036768">
    <property type="entry name" value="PolIII_chi_sf"/>
</dbReference>
<dbReference type="GO" id="GO:0006260">
    <property type="term" value="P:DNA replication"/>
    <property type="evidence" value="ECO:0007669"/>
    <property type="project" value="InterPro"/>
</dbReference>
<dbReference type="OrthoDB" id="9795973at2"/>
<keyword evidence="2" id="KW-1185">Reference proteome</keyword>
<dbReference type="PANTHER" id="PTHR38767">
    <property type="entry name" value="DNA POLYMERASE III SUBUNIT CHI"/>
    <property type="match status" value="1"/>
</dbReference>
<dbReference type="Pfam" id="PF04364">
    <property type="entry name" value="DNA_pol3_chi"/>
    <property type="match status" value="1"/>
</dbReference>
<proteinExistence type="predicted"/>
<gene>
    <name evidence="1" type="ORF">E3E12_01520</name>
</gene>
<accession>A0A4Y6UBH3</accession>
<protein>
    <submittedName>
        <fullName evidence="1">DNA polymerase III subunit chi</fullName>
    </submittedName>
</protein>
<dbReference type="AlphaFoldDB" id="A0A4Y6UBH3"/>
<evidence type="ECO:0000313" key="1">
    <source>
        <dbReference type="EMBL" id="QDH14280.1"/>
    </source>
</evidence>
<dbReference type="GO" id="GO:0003887">
    <property type="term" value="F:DNA-directed DNA polymerase activity"/>
    <property type="evidence" value="ECO:0007669"/>
    <property type="project" value="InterPro"/>
</dbReference>
<dbReference type="GO" id="GO:0003677">
    <property type="term" value="F:DNA binding"/>
    <property type="evidence" value="ECO:0007669"/>
    <property type="project" value="InterPro"/>
</dbReference>
<sequence length="154" mass="17167">MPGQVDYYRLSQPLAEALGSLLGRTLEQGERAVVRCPDQESVRALDKALWRLPNPLWLPHGMKSDPDLQPIWLTASQDVPNGARYLFRINGAGFGTAVEGPSFARVFDLFDEAESNVAQARTRWKADRALGCAMNFWSQEKGRWVKSASRPPAP</sequence>
<dbReference type="PANTHER" id="PTHR38767:SF1">
    <property type="entry name" value="DNA POLYMERASE III SUBUNIT CHI"/>
    <property type="match status" value="1"/>
</dbReference>
<evidence type="ECO:0000313" key="2">
    <source>
        <dbReference type="Proteomes" id="UP000318709"/>
    </source>
</evidence>
<dbReference type="Proteomes" id="UP000318709">
    <property type="component" value="Chromosome"/>
</dbReference>
<dbReference type="EMBL" id="CP038231">
    <property type="protein sequence ID" value="QDH14280.1"/>
    <property type="molecule type" value="Genomic_DNA"/>
</dbReference>
<dbReference type="SUPFAM" id="SSF102400">
    <property type="entry name" value="DNA polymerase III chi subunit"/>
    <property type="match status" value="1"/>
</dbReference>
<dbReference type="GO" id="GO:0032298">
    <property type="term" value="P:positive regulation of DNA-templated DNA replication initiation"/>
    <property type="evidence" value="ECO:0007669"/>
    <property type="project" value="TreeGrafter"/>
</dbReference>
<name>A0A4Y6UBH3_9PROT</name>
<dbReference type="InterPro" id="IPR007459">
    <property type="entry name" value="DNA_pol3_chi"/>
</dbReference>
<organism evidence="1 2">
    <name type="scientific">Formicincola oecophyllae</name>
    <dbReference type="NCBI Taxonomy" id="2558361"/>
    <lineage>
        <taxon>Bacteria</taxon>
        <taxon>Pseudomonadati</taxon>
        <taxon>Pseudomonadota</taxon>
        <taxon>Alphaproteobacteria</taxon>
        <taxon>Acetobacterales</taxon>
        <taxon>Acetobacteraceae</taxon>
        <taxon>Formicincola</taxon>
    </lineage>
</organism>